<protein>
    <submittedName>
        <fullName evidence="1">Uncharacterized protein</fullName>
    </submittedName>
</protein>
<dbReference type="Proteomes" id="UP001311232">
    <property type="component" value="Unassembled WGS sequence"/>
</dbReference>
<dbReference type="AlphaFoldDB" id="A0AAV9R7B9"/>
<reference evidence="1 2" key="1">
    <citation type="submission" date="2021-06" db="EMBL/GenBank/DDBJ databases">
        <authorList>
            <person name="Palmer J.M."/>
        </authorList>
    </citation>
    <scope>NUCLEOTIDE SEQUENCE [LARGE SCALE GENOMIC DNA]</scope>
    <source>
        <strain evidence="1 2">MEX-2019</strain>
        <tissue evidence="1">Muscle</tissue>
    </source>
</reference>
<evidence type="ECO:0000313" key="1">
    <source>
        <dbReference type="EMBL" id="KAK5604669.1"/>
    </source>
</evidence>
<organism evidence="1 2">
    <name type="scientific">Crenichthys baileyi</name>
    <name type="common">White River springfish</name>
    <dbReference type="NCBI Taxonomy" id="28760"/>
    <lineage>
        <taxon>Eukaryota</taxon>
        <taxon>Metazoa</taxon>
        <taxon>Chordata</taxon>
        <taxon>Craniata</taxon>
        <taxon>Vertebrata</taxon>
        <taxon>Euteleostomi</taxon>
        <taxon>Actinopterygii</taxon>
        <taxon>Neopterygii</taxon>
        <taxon>Teleostei</taxon>
        <taxon>Neoteleostei</taxon>
        <taxon>Acanthomorphata</taxon>
        <taxon>Ovalentaria</taxon>
        <taxon>Atherinomorphae</taxon>
        <taxon>Cyprinodontiformes</taxon>
        <taxon>Goodeidae</taxon>
        <taxon>Crenichthys</taxon>
    </lineage>
</organism>
<gene>
    <name evidence="1" type="ORF">CRENBAI_013328</name>
</gene>
<sequence>MHRRSYFSSESEFSFWTQFCQSEPPLQVHGCSFQQGCCVFPLSMAQSEGEYGQHPAFLALQAASEGGREGAELDHSSAPGASHFSLFTSIWKEM</sequence>
<evidence type="ECO:0000313" key="2">
    <source>
        <dbReference type="Proteomes" id="UP001311232"/>
    </source>
</evidence>
<comment type="caution">
    <text evidence="1">The sequence shown here is derived from an EMBL/GenBank/DDBJ whole genome shotgun (WGS) entry which is preliminary data.</text>
</comment>
<keyword evidence="2" id="KW-1185">Reference proteome</keyword>
<name>A0AAV9R7B9_9TELE</name>
<proteinExistence type="predicted"/>
<dbReference type="EMBL" id="JAHHUM010002331">
    <property type="protein sequence ID" value="KAK5604669.1"/>
    <property type="molecule type" value="Genomic_DNA"/>
</dbReference>
<accession>A0AAV9R7B9</accession>